<dbReference type="InterPro" id="IPR012341">
    <property type="entry name" value="6hp_glycosidase-like_sf"/>
</dbReference>
<name>B1ZQC6_OPITP</name>
<proteinExistence type="inferred from homology"/>
<dbReference type="STRING" id="452637.Oter_0316"/>
<sequence length="401" mass="45425">MHPQFLRRFAFSVLVIAPTLFPATLRARADEPLDRLVDAAVKTSLERLARSTEEVGTAERYPTYATQEQKWKLEGSSDWTSGFYPGCLWLAFDLSGDARFERWAQQWTAPIEHEKNNRDTHDLGFRFMCTFGQGLRLGKGDAYARYPAVLHEAAATLAHRFNPRIGALSSNWDRDPLPHSVPVVIDIMMNLELLLWSASHGGPADYVEMARRHTDTTLRDFVRADGGTYHVVRYDERDGSILNRGTLQGAGPETTWSRGHAWAQYGCVVMYRATKEPRYLQAAQRLTDYFLAHLPPDHVSAWDFQSDIAYRDVSATAIVAAGLFELVKYVEESALRAKYQIAAEAMLRSLCQPPYFASRADTNCLLDHSVQYLPIGSNVDVPAIFADYYFLEAILRYRASR</sequence>
<dbReference type="GO" id="GO:0000272">
    <property type="term" value="P:polysaccharide catabolic process"/>
    <property type="evidence" value="ECO:0007669"/>
    <property type="project" value="TreeGrafter"/>
</dbReference>
<keyword evidence="6" id="KW-1185">Reference proteome</keyword>
<dbReference type="CAZy" id="GH88">
    <property type="family name" value="Glycoside Hydrolase Family 88"/>
</dbReference>
<feature type="binding site" evidence="4">
    <location>
        <position position="258"/>
    </location>
    <ligand>
        <name>substrate</name>
    </ligand>
</feature>
<keyword evidence="1 5" id="KW-0378">Hydrolase</keyword>
<dbReference type="AlphaFoldDB" id="B1ZQC6"/>
<feature type="binding site" evidence="4">
    <location>
        <position position="186"/>
    </location>
    <ligand>
        <name>substrate</name>
    </ligand>
</feature>
<dbReference type="OrthoDB" id="428577at2"/>
<dbReference type="HOGENOM" id="CLU_027158_0_0_0"/>
<evidence type="ECO:0000256" key="3">
    <source>
        <dbReference type="PIRSR" id="PIRSR610905-1"/>
    </source>
</evidence>
<dbReference type="EMBL" id="CP001032">
    <property type="protein sequence ID" value="ACB73606.1"/>
    <property type="molecule type" value="Genomic_DNA"/>
</dbReference>
<dbReference type="PANTHER" id="PTHR36845">
    <property type="entry name" value="HYDROLASE, PUTATIVE (AFU_ORTHOLOGUE AFUA_7G05090)-RELATED"/>
    <property type="match status" value="1"/>
</dbReference>
<dbReference type="InterPro" id="IPR010905">
    <property type="entry name" value="Glyco_hydro_88"/>
</dbReference>
<reference evidence="5 6" key="1">
    <citation type="journal article" date="2011" name="J. Bacteriol.">
        <title>Genome sequence of the verrucomicrobium Opitutus terrae PB90-1, an abundant inhabitant of rice paddy soil ecosystems.</title>
        <authorList>
            <person name="van Passel M.W."/>
            <person name="Kant R."/>
            <person name="Palva A."/>
            <person name="Copeland A."/>
            <person name="Lucas S."/>
            <person name="Lapidus A."/>
            <person name="Glavina del Rio T."/>
            <person name="Pitluck S."/>
            <person name="Goltsman E."/>
            <person name="Clum A."/>
            <person name="Sun H."/>
            <person name="Schmutz J."/>
            <person name="Larimer F.W."/>
            <person name="Land M.L."/>
            <person name="Hauser L."/>
            <person name="Kyrpides N."/>
            <person name="Mikhailova N."/>
            <person name="Richardson P.P."/>
            <person name="Janssen P.H."/>
            <person name="de Vos W.M."/>
            <person name="Smidt H."/>
        </authorList>
    </citation>
    <scope>NUCLEOTIDE SEQUENCE [LARGE SCALE GENOMIC DNA]</scope>
    <source>
        <strain evidence="6">DSM 11246 / JCM 15787 / PB90-1</strain>
    </source>
</reference>
<dbReference type="Gene3D" id="1.50.10.10">
    <property type="match status" value="1"/>
</dbReference>
<feature type="binding site" evidence="4">
    <location>
        <position position="262"/>
    </location>
    <ligand>
        <name>substrate</name>
    </ligand>
</feature>
<evidence type="ECO:0000256" key="2">
    <source>
        <dbReference type="ARBA" id="ARBA00038358"/>
    </source>
</evidence>
<comment type="similarity">
    <text evidence="2">Belongs to the glycosyl hydrolase 88 family.</text>
</comment>
<feature type="active site" description="Proton donor" evidence="3">
    <location>
        <position position="186"/>
    </location>
</feature>
<dbReference type="RefSeq" id="WP_012373144.1">
    <property type="nucleotide sequence ID" value="NC_010571.1"/>
</dbReference>
<feature type="active site" description="Nucleophile" evidence="3">
    <location>
        <position position="122"/>
    </location>
</feature>
<evidence type="ECO:0000256" key="4">
    <source>
        <dbReference type="PIRSR" id="PIRSR610905-2"/>
    </source>
</evidence>
<dbReference type="InterPro" id="IPR052369">
    <property type="entry name" value="UG_Glycosaminoglycan_Hydrolase"/>
</dbReference>
<dbReference type="InterPro" id="IPR008928">
    <property type="entry name" value="6-hairpin_glycosidase_sf"/>
</dbReference>
<protein>
    <submittedName>
        <fullName evidence="5">Glycosyl hydrolase family 88</fullName>
    </submittedName>
</protein>
<gene>
    <name evidence="5" type="ordered locus">Oter_0316</name>
</gene>
<dbReference type="PANTHER" id="PTHR36845:SF1">
    <property type="entry name" value="HYDROLASE, PUTATIVE (AFU_ORTHOLOGUE AFUA_7G05090)-RELATED"/>
    <property type="match status" value="1"/>
</dbReference>
<evidence type="ECO:0000313" key="6">
    <source>
        <dbReference type="Proteomes" id="UP000007013"/>
    </source>
</evidence>
<dbReference type="SUPFAM" id="SSF48208">
    <property type="entry name" value="Six-hairpin glycosidases"/>
    <property type="match status" value="1"/>
</dbReference>
<dbReference type="eggNOG" id="COG4225">
    <property type="taxonomic scope" value="Bacteria"/>
</dbReference>
<evidence type="ECO:0000313" key="5">
    <source>
        <dbReference type="EMBL" id="ACB73606.1"/>
    </source>
</evidence>
<feature type="binding site" evidence="4">
    <location>
        <position position="122"/>
    </location>
    <ligand>
        <name>substrate</name>
    </ligand>
</feature>
<dbReference type="Pfam" id="PF07470">
    <property type="entry name" value="Glyco_hydro_88"/>
    <property type="match status" value="1"/>
</dbReference>
<feature type="binding site" evidence="4">
    <location>
        <position position="246"/>
    </location>
    <ligand>
        <name>substrate</name>
    </ligand>
</feature>
<organism evidence="5 6">
    <name type="scientific">Opitutus terrae (strain DSM 11246 / JCM 15787 / PB90-1)</name>
    <dbReference type="NCBI Taxonomy" id="452637"/>
    <lineage>
        <taxon>Bacteria</taxon>
        <taxon>Pseudomonadati</taxon>
        <taxon>Verrucomicrobiota</taxon>
        <taxon>Opitutia</taxon>
        <taxon>Opitutales</taxon>
        <taxon>Opitutaceae</taxon>
        <taxon>Opitutus</taxon>
    </lineage>
</organism>
<evidence type="ECO:0000256" key="1">
    <source>
        <dbReference type="ARBA" id="ARBA00022801"/>
    </source>
</evidence>
<dbReference type="KEGG" id="ote:Oter_0316"/>
<accession>B1ZQC6</accession>
<dbReference type="GO" id="GO:0052757">
    <property type="term" value="F:chondroitin hydrolase activity"/>
    <property type="evidence" value="ECO:0007669"/>
    <property type="project" value="TreeGrafter"/>
</dbReference>
<dbReference type="Proteomes" id="UP000007013">
    <property type="component" value="Chromosome"/>
</dbReference>